<dbReference type="EMBL" id="QGSV01000391">
    <property type="protein sequence ID" value="PWU43791.1"/>
    <property type="molecule type" value="Genomic_DNA"/>
</dbReference>
<evidence type="ECO:0000313" key="29">
    <source>
        <dbReference type="EMBL" id="PWU43791.1"/>
    </source>
</evidence>
<evidence type="ECO:0000259" key="28">
    <source>
        <dbReference type="PROSITE" id="PS50165"/>
    </source>
</evidence>
<dbReference type="Gene3D" id="1.20.140.10">
    <property type="entry name" value="Butyryl-CoA Dehydrogenase, subunit A, domain 3"/>
    <property type="match status" value="1"/>
</dbReference>
<dbReference type="OrthoDB" id="2769798at2"/>
<comment type="catalytic activity">
    <reaction evidence="13">
        <text>a medium-chain 2,3-saturated fatty acyl-CoA + oxidized [electron-transfer flavoprotein] + H(+) = a medium-chain (2E)-enoyl-CoA + reduced [electron-transfer flavoprotein]</text>
        <dbReference type="Rhea" id="RHEA:14477"/>
        <dbReference type="Rhea" id="RHEA-COMP:10685"/>
        <dbReference type="Rhea" id="RHEA-COMP:10686"/>
        <dbReference type="ChEBI" id="CHEBI:15378"/>
        <dbReference type="ChEBI" id="CHEBI:57692"/>
        <dbReference type="ChEBI" id="CHEBI:58307"/>
        <dbReference type="ChEBI" id="CHEBI:83723"/>
        <dbReference type="ChEBI" id="CHEBI:83726"/>
        <dbReference type="EC" id="1.3.8.7"/>
    </reaction>
</comment>
<dbReference type="EC" id="1.3.8.7" evidence="5"/>
<gene>
    <name evidence="29" type="ORF">DLJ46_29440</name>
</gene>
<dbReference type="InterPro" id="IPR009075">
    <property type="entry name" value="AcylCo_DH/oxidase_C"/>
</dbReference>
<evidence type="ECO:0000256" key="27">
    <source>
        <dbReference type="RuleBase" id="RU362125"/>
    </source>
</evidence>
<dbReference type="PANTHER" id="PTHR42803">
    <property type="entry name" value="ACYL-COA DEHYDROGENASE"/>
    <property type="match status" value="1"/>
</dbReference>
<keyword evidence="11 27" id="KW-0560">Oxidoreductase</keyword>
<evidence type="ECO:0000256" key="4">
    <source>
        <dbReference type="ARBA" id="ARBA00011738"/>
    </source>
</evidence>
<comment type="function">
    <text evidence="22">Acyl-CoA dehydrogenase that exhibits broad specificity for linear acyl-CoA substrates, with a preference for long-chain substrates.</text>
</comment>
<evidence type="ECO:0000256" key="3">
    <source>
        <dbReference type="ARBA" id="ARBA00009347"/>
    </source>
</evidence>
<dbReference type="Pfam" id="PF00441">
    <property type="entry name" value="Acyl-CoA_dh_1"/>
    <property type="match status" value="1"/>
</dbReference>
<evidence type="ECO:0000256" key="17">
    <source>
        <dbReference type="ARBA" id="ARBA00050336"/>
    </source>
</evidence>
<dbReference type="InterPro" id="IPR009100">
    <property type="entry name" value="AcylCoA_DH/oxidase_NM_dom_sf"/>
</dbReference>
<dbReference type="InterPro" id="IPR006091">
    <property type="entry name" value="Acyl-CoA_Oxase/DH_mid-dom"/>
</dbReference>
<dbReference type="GO" id="GO:0070991">
    <property type="term" value="F:medium-chain fatty acyl-CoA dehydrogenase activity"/>
    <property type="evidence" value="ECO:0007669"/>
    <property type="project" value="UniProtKB-EC"/>
</dbReference>
<evidence type="ECO:0000256" key="19">
    <source>
        <dbReference type="ARBA" id="ARBA00050703"/>
    </source>
</evidence>
<dbReference type="PROSITE" id="PS50165">
    <property type="entry name" value="UVRC"/>
    <property type="match status" value="1"/>
</dbReference>
<evidence type="ECO:0000256" key="1">
    <source>
        <dbReference type="ARBA" id="ARBA00001974"/>
    </source>
</evidence>
<evidence type="ECO:0000256" key="25">
    <source>
        <dbReference type="ARBA" id="ARBA00077090"/>
    </source>
</evidence>
<evidence type="ECO:0000256" key="22">
    <source>
        <dbReference type="ARBA" id="ARBA00054301"/>
    </source>
</evidence>
<keyword evidence="8 27" id="KW-0285">Flavoprotein</keyword>
<dbReference type="SUPFAM" id="SSF47203">
    <property type="entry name" value="Acyl-CoA dehydrogenase C-terminal domain-like"/>
    <property type="match status" value="1"/>
</dbReference>
<evidence type="ECO:0000256" key="24">
    <source>
        <dbReference type="ARBA" id="ARBA00075470"/>
    </source>
</evidence>
<evidence type="ECO:0000256" key="14">
    <source>
        <dbReference type="ARBA" id="ARBA00048375"/>
    </source>
</evidence>
<dbReference type="InterPro" id="IPR001162">
    <property type="entry name" value="UvrC_RNase_H_dom"/>
</dbReference>
<evidence type="ECO:0000256" key="10">
    <source>
        <dbReference type="ARBA" id="ARBA00022832"/>
    </source>
</evidence>
<reference evidence="30" key="1">
    <citation type="submission" date="2018-05" db="EMBL/GenBank/DDBJ databases">
        <title>Micromonospora globispora sp. nov. and Micromonospora rugosa sp. nov., isolated from marine sediment.</title>
        <authorList>
            <person name="Carro L."/>
            <person name="Aysel V."/>
            <person name="Cetin D."/>
            <person name="Igual J.M."/>
            <person name="Klenk H.-P."/>
            <person name="Trujillo M.E."/>
            <person name="Sahin N."/>
        </authorList>
    </citation>
    <scope>NUCLEOTIDE SEQUENCE [LARGE SCALE GENOMIC DNA]</scope>
    <source>
        <strain evidence="30">S2904</strain>
    </source>
</reference>
<evidence type="ECO:0000256" key="15">
    <source>
        <dbReference type="ARBA" id="ARBA00049247"/>
    </source>
</evidence>
<evidence type="ECO:0000256" key="7">
    <source>
        <dbReference type="ARBA" id="ARBA00012046"/>
    </source>
</evidence>
<keyword evidence="9 27" id="KW-0274">FAD</keyword>
<organism evidence="29 30">
    <name type="scientific">Micromonospora globispora</name>
    <dbReference type="NCBI Taxonomy" id="1450148"/>
    <lineage>
        <taxon>Bacteria</taxon>
        <taxon>Bacillati</taxon>
        <taxon>Actinomycetota</taxon>
        <taxon>Actinomycetes</taxon>
        <taxon>Micromonosporales</taxon>
        <taxon>Micromonosporaceae</taxon>
        <taxon>Micromonospora</taxon>
    </lineage>
</organism>
<evidence type="ECO:0000256" key="23">
    <source>
        <dbReference type="ARBA" id="ARBA00069359"/>
    </source>
</evidence>
<dbReference type="Pfam" id="PF02770">
    <property type="entry name" value="Acyl-CoA_dh_M"/>
    <property type="match status" value="1"/>
</dbReference>
<comment type="catalytic activity">
    <reaction evidence="19">
        <text>decanoyl-CoA + oxidized [electron-transfer flavoprotein] + H(+) = (2E)-decenoyl-CoA + reduced [electron-transfer flavoprotein]</text>
        <dbReference type="Rhea" id="RHEA:48176"/>
        <dbReference type="Rhea" id="RHEA-COMP:10685"/>
        <dbReference type="Rhea" id="RHEA-COMP:10686"/>
        <dbReference type="ChEBI" id="CHEBI:15378"/>
        <dbReference type="ChEBI" id="CHEBI:57692"/>
        <dbReference type="ChEBI" id="CHEBI:58307"/>
        <dbReference type="ChEBI" id="CHEBI:61406"/>
        <dbReference type="ChEBI" id="CHEBI:61430"/>
    </reaction>
</comment>
<comment type="catalytic activity">
    <reaction evidence="16">
        <text>a short-chain 2,3-saturated fatty acyl-CoA + oxidized [electron-transfer flavoprotein] + H(+) = a short-chain (2E)-enoyl-CoA + reduced [electron-transfer flavoprotein]</text>
        <dbReference type="Rhea" id="RHEA:47196"/>
        <dbReference type="Rhea" id="RHEA-COMP:10685"/>
        <dbReference type="Rhea" id="RHEA-COMP:10686"/>
        <dbReference type="ChEBI" id="CHEBI:15378"/>
        <dbReference type="ChEBI" id="CHEBI:57692"/>
        <dbReference type="ChEBI" id="CHEBI:58307"/>
        <dbReference type="ChEBI" id="CHEBI:87487"/>
        <dbReference type="ChEBI" id="CHEBI:87488"/>
        <dbReference type="EC" id="1.3.8.1"/>
    </reaction>
</comment>
<evidence type="ECO:0000256" key="12">
    <source>
        <dbReference type="ARBA" id="ARBA00023098"/>
    </source>
</evidence>
<comment type="subunit">
    <text evidence="4">Homodimer.</text>
</comment>
<sequence length="618" mass="67962">MTHYKSNLRDLEFNLFEVFGADQAFGQEPYSDLDVDTARSVLAEVDRLAREDLAASYTDSDRNPPVFDPATHTAPLPESFKKSYQAFMDSEFWRMELPPELDGTQAPRALVWSLAELVLGSNAAVWMYSSGPSFANVLHTEGTEQQKKWAKLFVDKQWASTMVLTEPDAGSDVGAGRARAILQPDGSWHIEGVKRFITSGEHDLSDNIIHYVLARPVGVEGVGGPGTKGLSLFVVPKYHFDENTGELGERNGVFATNVEHKMGLKVSNTCEMTFGEHGVPAKGWLLGDKHEGIRQMFMIIEHARMMVGTKAIATLSTGYLNALEYAKNRVQGADLTQMADKTAPRVTITHHPDVRRSLMLQKSYAEGLRALVCYTASWQDKVAIAEAAGDEKATKLARRVNDLLLPLVKGVGSERAYELLGHESLQTFGGSGFLQDYPLEQYVRDAKIDTLYEGTTAIQSLDLIFRKIVRDNGKALMAIAAEIQEFITTEGGNGQLKEERQALGKALAEIQNMLGVLTGWLGEAQGGEARSLYKVGLASRRFLLAIGDLVVGWLLQKQADVALQALNGEVSAADKAFYTGKVAAARFFAREVLPRIGADRRIIEGTDLELMDLPEEAF</sequence>
<evidence type="ECO:0000256" key="13">
    <source>
        <dbReference type="ARBA" id="ARBA00047882"/>
    </source>
</evidence>
<keyword evidence="12" id="KW-0443">Lipid metabolism</keyword>
<evidence type="ECO:0000256" key="6">
    <source>
        <dbReference type="ARBA" id="ARBA00012040"/>
    </source>
</evidence>
<evidence type="ECO:0000256" key="16">
    <source>
        <dbReference type="ARBA" id="ARBA00050315"/>
    </source>
</evidence>
<name>A0A317JSN5_9ACTN</name>
<keyword evidence="30" id="KW-1185">Reference proteome</keyword>
<dbReference type="PANTHER" id="PTHR42803:SF1">
    <property type="entry name" value="BROAD-SPECIFICITY LINEAR ACYL-COA DEHYDROGENASE FADE5"/>
    <property type="match status" value="1"/>
</dbReference>
<dbReference type="InterPro" id="IPR036250">
    <property type="entry name" value="AcylCo_DH-like_C"/>
</dbReference>
<evidence type="ECO:0000256" key="8">
    <source>
        <dbReference type="ARBA" id="ARBA00022630"/>
    </source>
</evidence>
<dbReference type="EC" id="1.3.8.1" evidence="7"/>
<dbReference type="GO" id="GO:0016937">
    <property type="term" value="F:short-chain fatty acyl-CoA dehydrogenase activity"/>
    <property type="evidence" value="ECO:0007669"/>
    <property type="project" value="UniProtKB-EC"/>
</dbReference>
<dbReference type="InterPro" id="IPR052166">
    <property type="entry name" value="Diverse_Acyl-CoA_DH"/>
</dbReference>
<evidence type="ECO:0000256" key="26">
    <source>
        <dbReference type="ARBA" id="ARBA00077336"/>
    </source>
</evidence>
<dbReference type="GO" id="GO:0004466">
    <property type="term" value="F:long-chain fatty acyl-CoA dehydrogenase activity"/>
    <property type="evidence" value="ECO:0007669"/>
    <property type="project" value="UniProtKB-EC"/>
</dbReference>
<dbReference type="RefSeq" id="WP_109947785.1">
    <property type="nucleotide sequence ID" value="NZ_QGGF01000115.1"/>
</dbReference>
<comment type="caution">
    <text evidence="29">The sequence shown here is derived from an EMBL/GenBank/DDBJ whole genome shotgun (WGS) entry which is preliminary data.</text>
</comment>
<evidence type="ECO:0000313" key="30">
    <source>
        <dbReference type="Proteomes" id="UP000245683"/>
    </source>
</evidence>
<feature type="domain" description="UvrC family homology region profile" evidence="28">
    <location>
        <begin position="433"/>
        <end position="503"/>
    </location>
</feature>
<comment type="catalytic activity">
    <reaction evidence="20">
        <text>octadecanoyl-CoA + oxidized [electron-transfer flavoprotein] + H(+) = (2E)-octadecenoyl-CoA + reduced [electron-transfer flavoprotein]</text>
        <dbReference type="Rhea" id="RHEA:47240"/>
        <dbReference type="Rhea" id="RHEA-COMP:10685"/>
        <dbReference type="Rhea" id="RHEA-COMP:10686"/>
        <dbReference type="ChEBI" id="CHEBI:15378"/>
        <dbReference type="ChEBI" id="CHEBI:57394"/>
        <dbReference type="ChEBI" id="CHEBI:57692"/>
        <dbReference type="ChEBI" id="CHEBI:58307"/>
        <dbReference type="ChEBI" id="CHEBI:71412"/>
    </reaction>
</comment>
<dbReference type="GO" id="GO:0005886">
    <property type="term" value="C:plasma membrane"/>
    <property type="evidence" value="ECO:0007669"/>
    <property type="project" value="TreeGrafter"/>
</dbReference>
<proteinExistence type="inferred from homology"/>
<dbReference type="FunFam" id="2.40.110.20:FF:000001">
    <property type="entry name" value="Acyl-CoA dehydrogenase AidB"/>
    <property type="match status" value="1"/>
</dbReference>
<comment type="cofactor">
    <cofactor evidence="1 27">
        <name>FAD</name>
        <dbReference type="ChEBI" id="CHEBI:57692"/>
    </cofactor>
</comment>
<evidence type="ECO:0000256" key="2">
    <source>
        <dbReference type="ARBA" id="ARBA00004872"/>
    </source>
</evidence>
<dbReference type="Gene3D" id="2.40.110.20">
    <property type="match status" value="1"/>
</dbReference>
<dbReference type="GO" id="GO:0006631">
    <property type="term" value="P:fatty acid metabolic process"/>
    <property type="evidence" value="ECO:0007669"/>
    <property type="project" value="UniProtKB-KW"/>
</dbReference>
<keyword evidence="10" id="KW-0276">Fatty acid metabolism</keyword>
<accession>A0A317JSN5</accession>
<protein>
    <recommendedName>
        <fullName evidence="23">Broad-specificity linear acyl-CoA dehydrogenase FadE5</fullName>
        <ecNumber evidence="7">1.3.8.1</ecNumber>
        <ecNumber evidence="5">1.3.8.7</ecNumber>
        <ecNumber evidence="6">1.3.8.8</ecNumber>
    </recommendedName>
    <alternativeName>
        <fullName evidence="25">Long-chain-acyl-CoA dehydrogenase</fullName>
    </alternativeName>
    <alternativeName>
        <fullName evidence="26">Medium-chain-acyl-CoA dehydrogenase</fullName>
    </alternativeName>
    <alternativeName>
        <fullName evidence="24">Short-chain-acyl-CoA dehydrogenase</fullName>
    </alternativeName>
</protein>
<evidence type="ECO:0000256" key="11">
    <source>
        <dbReference type="ARBA" id="ARBA00023002"/>
    </source>
</evidence>
<dbReference type="SUPFAM" id="SSF56645">
    <property type="entry name" value="Acyl-CoA dehydrogenase NM domain-like"/>
    <property type="match status" value="1"/>
</dbReference>
<evidence type="ECO:0000256" key="21">
    <source>
        <dbReference type="ARBA" id="ARBA00052387"/>
    </source>
</evidence>
<evidence type="ECO:0000256" key="5">
    <source>
        <dbReference type="ARBA" id="ARBA00012033"/>
    </source>
</evidence>
<dbReference type="Pfam" id="PF12806">
    <property type="entry name" value="Acyl-CoA_dh_C"/>
    <property type="match status" value="1"/>
</dbReference>
<comment type="catalytic activity">
    <reaction evidence="17">
        <text>dodecanoyl-CoA + oxidized [electron-transfer flavoprotein] + H(+) = (2E)-dodecenoyl-CoA + reduced [electron-transfer flavoprotein]</text>
        <dbReference type="Rhea" id="RHEA:47296"/>
        <dbReference type="Rhea" id="RHEA-COMP:10685"/>
        <dbReference type="Rhea" id="RHEA-COMP:10686"/>
        <dbReference type="ChEBI" id="CHEBI:15378"/>
        <dbReference type="ChEBI" id="CHEBI:57330"/>
        <dbReference type="ChEBI" id="CHEBI:57375"/>
        <dbReference type="ChEBI" id="CHEBI:57692"/>
        <dbReference type="ChEBI" id="CHEBI:58307"/>
    </reaction>
</comment>
<evidence type="ECO:0000256" key="18">
    <source>
        <dbReference type="ARBA" id="ARBA00050695"/>
    </source>
</evidence>
<dbReference type="Proteomes" id="UP000245683">
    <property type="component" value="Unassembled WGS sequence"/>
</dbReference>
<evidence type="ECO:0000256" key="20">
    <source>
        <dbReference type="ARBA" id="ARBA00050877"/>
    </source>
</evidence>
<comment type="pathway">
    <text evidence="2">Lipid metabolism; fatty acid metabolism.</text>
</comment>
<dbReference type="AlphaFoldDB" id="A0A317JSN5"/>
<comment type="catalytic activity">
    <reaction evidence="14">
        <text>hexanoyl-CoA + oxidized [electron-transfer flavoprotein] + H(+) = (2E)-hexenoyl-CoA + reduced [electron-transfer flavoprotein]</text>
        <dbReference type="Rhea" id="RHEA:43464"/>
        <dbReference type="Rhea" id="RHEA-COMP:10685"/>
        <dbReference type="Rhea" id="RHEA-COMP:10686"/>
        <dbReference type="ChEBI" id="CHEBI:15378"/>
        <dbReference type="ChEBI" id="CHEBI:57692"/>
        <dbReference type="ChEBI" id="CHEBI:58307"/>
        <dbReference type="ChEBI" id="CHEBI:62077"/>
        <dbReference type="ChEBI" id="CHEBI:62620"/>
    </reaction>
</comment>
<dbReference type="FunFam" id="1.20.140.10:FF:000016">
    <property type="entry name" value="Acyl-CoA dehydrogenase FadE5"/>
    <property type="match status" value="1"/>
</dbReference>
<comment type="catalytic activity">
    <reaction evidence="18">
        <text>butanoyl-CoA + oxidized [electron-transfer flavoprotein] + H(+) = (2E)-butenoyl-CoA + reduced [electron-transfer flavoprotein]</text>
        <dbReference type="Rhea" id="RHEA:24004"/>
        <dbReference type="Rhea" id="RHEA-COMP:10685"/>
        <dbReference type="Rhea" id="RHEA-COMP:10686"/>
        <dbReference type="ChEBI" id="CHEBI:15378"/>
        <dbReference type="ChEBI" id="CHEBI:57332"/>
        <dbReference type="ChEBI" id="CHEBI:57371"/>
        <dbReference type="ChEBI" id="CHEBI:57692"/>
        <dbReference type="ChEBI" id="CHEBI:58307"/>
    </reaction>
</comment>
<comment type="catalytic activity">
    <reaction evidence="15">
        <text>a long-chain 2,3-saturated fatty acyl-CoA + oxidized [electron-transfer flavoprotein] + H(+) = a long-chain (2E)-enoyl-CoA + reduced [electron-transfer flavoprotein]</text>
        <dbReference type="Rhea" id="RHEA:17721"/>
        <dbReference type="Rhea" id="RHEA-COMP:10685"/>
        <dbReference type="Rhea" id="RHEA-COMP:10686"/>
        <dbReference type="ChEBI" id="CHEBI:15378"/>
        <dbReference type="ChEBI" id="CHEBI:57692"/>
        <dbReference type="ChEBI" id="CHEBI:58307"/>
        <dbReference type="ChEBI" id="CHEBI:83721"/>
        <dbReference type="ChEBI" id="CHEBI:83727"/>
        <dbReference type="EC" id="1.3.8.8"/>
    </reaction>
</comment>
<dbReference type="GO" id="GO:0009381">
    <property type="term" value="F:excinuclease ABC activity"/>
    <property type="evidence" value="ECO:0007669"/>
    <property type="project" value="InterPro"/>
</dbReference>
<evidence type="ECO:0000256" key="9">
    <source>
        <dbReference type="ARBA" id="ARBA00022827"/>
    </source>
</evidence>
<dbReference type="InterPro" id="IPR025878">
    <property type="entry name" value="Acyl-CoA_dh-like_C_dom"/>
</dbReference>
<dbReference type="EC" id="1.3.8.8" evidence="6"/>
<comment type="catalytic activity">
    <reaction evidence="21">
        <text>oxidized [electron-transfer flavoprotein] + hexadecanoyl-CoA + H(+) = (2E)-hexadecenoyl-CoA + reduced [electron-transfer flavoprotein]</text>
        <dbReference type="Rhea" id="RHEA:43448"/>
        <dbReference type="Rhea" id="RHEA-COMP:10685"/>
        <dbReference type="Rhea" id="RHEA-COMP:10686"/>
        <dbReference type="ChEBI" id="CHEBI:15378"/>
        <dbReference type="ChEBI" id="CHEBI:57379"/>
        <dbReference type="ChEBI" id="CHEBI:57692"/>
        <dbReference type="ChEBI" id="CHEBI:58307"/>
        <dbReference type="ChEBI" id="CHEBI:61526"/>
    </reaction>
</comment>
<comment type="similarity">
    <text evidence="3 27">Belongs to the acyl-CoA dehydrogenase family.</text>
</comment>